<comment type="caution">
    <text evidence="1">The sequence shown here is derived from an EMBL/GenBank/DDBJ whole genome shotgun (WGS) entry which is preliminary data.</text>
</comment>
<proteinExistence type="predicted"/>
<organism evidence="1 2">
    <name type="scientific">Pseudomonas tohonis</name>
    <dbReference type="NCBI Taxonomy" id="2725477"/>
    <lineage>
        <taxon>Bacteria</taxon>
        <taxon>Pseudomonadati</taxon>
        <taxon>Pseudomonadota</taxon>
        <taxon>Gammaproteobacteria</taxon>
        <taxon>Pseudomonadales</taxon>
        <taxon>Pseudomonadaceae</taxon>
        <taxon>Pseudomonas</taxon>
    </lineage>
</organism>
<protein>
    <submittedName>
        <fullName evidence="1">Uncharacterized protein</fullName>
    </submittedName>
</protein>
<reference evidence="1 2" key="1">
    <citation type="submission" date="2021-12" db="EMBL/GenBank/DDBJ databases">
        <title>Characterization of novel class B3 metallo-beta-lactamase from novel Pseudomonas species.</title>
        <authorList>
            <person name="Yamada K."/>
            <person name="Aoki K."/>
            <person name="Ishii Y."/>
        </authorList>
    </citation>
    <scope>NUCLEOTIDE SEQUENCE [LARGE SCALE GENOMIC DNA]</scope>
    <source>
        <strain evidence="1 2">TUM20286</strain>
    </source>
</reference>
<name>A0ABQ4W6L1_9PSED</name>
<gene>
    <name evidence="1" type="ORF">TUM20286_48400</name>
</gene>
<dbReference type="Proteomes" id="UP001054892">
    <property type="component" value="Unassembled WGS sequence"/>
</dbReference>
<dbReference type="EMBL" id="BQKM01000015">
    <property type="protein sequence ID" value="GJN55088.1"/>
    <property type="molecule type" value="Genomic_DNA"/>
</dbReference>
<dbReference type="RefSeq" id="WP_236247255.1">
    <property type="nucleotide sequence ID" value="NZ_BQKM01000015.1"/>
</dbReference>
<sequence>MDRIAYMKSISFESLRSGNELLANLARLGEAVLHIDPGSALTRLRSFAEERTKAIYKEELLPRMPQSTSLRPF</sequence>
<evidence type="ECO:0000313" key="1">
    <source>
        <dbReference type="EMBL" id="GJN55088.1"/>
    </source>
</evidence>
<evidence type="ECO:0000313" key="2">
    <source>
        <dbReference type="Proteomes" id="UP001054892"/>
    </source>
</evidence>
<keyword evidence="2" id="KW-1185">Reference proteome</keyword>
<accession>A0ABQ4W6L1</accession>